<dbReference type="InterPro" id="IPR049164">
    <property type="entry name" value="Glyco_hydro_78_N"/>
</dbReference>
<sequence length="552" mass="62445">MSKLKYAYIALFIAFLPWLAFQKVNAQDYYGPQAASEWLTVAEAFKPKLIGQEIHPVGVVKLIPDTSAFQGWKTGPAGTLEDFYSKSFRTQSGTVIDFGAHLTGYYTFTIKESQRVLDGPLRFKLTFAEVPAELSTPFDPYPGTLSRAWLQDETITVMELPATITLPRRMSFRYLKIDLLASPRDFDFKITEMKFSAVSSVNVTPPLLSSKTSAVISKIDAVGLNTLKECMQTIYEDGPKRDRRLWIGDLYLQAMANNYSFKNHDLTKRCLYMIAGLADDKGFLYPNAFETPAPHPQQGAFLFEYSLFFNTTLKEYLAATGDKKTATDLWPVAKQQLENINKHLDQKGLFNAAEAQKEWWLFVDWREGLDKQASLQGIMIFALKETWLLAKELGKEKEVSHIPALISKMTAAARVNLYDKQKGVYVSGPEKQVSYASQAWMVISGVATKAEGQKALKSLVNNKNAVRPGTPYLYHYYVAALIKSGLTQEAKAALEKYWGGMVQKGADTFWEAYDPDNELLSPYNFFPVNSYCHAWSCTPVYFIRKYPEIFQQ</sequence>
<evidence type="ECO:0000259" key="1">
    <source>
        <dbReference type="Pfam" id="PF17389"/>
    </source>
</evidence>
<evidence type="ECO:0000259" key="2">
    <source>
        <dbReference type="Pfam" id="PF21104"/>
    </source>
</evidence>
<feature type="domain" description="Alpha-L-rhamnosidase six-hairpin glycosidase" evidence="1">
    <location>
        <begin position="217"/>
        <end position="544"/>
    </location>
</feature>
<dbReference type="AlphaFoldDB" id="A0A4R0NY11"/>
<keyword evidence="3" id="KW-0378">Hydrolase</keyword>
<proteinExistence type="predicted"/>
<dbReference type="Pfam" id="PF21104">
    <property type="entry name" value="Glyco_hydro_78_N"/>
    <property type="match status" value="1"/>
</dbReference>
<accession>A0A4R0NY11</accession>
<dbReference type="Gene3D" id="1.50.10.10">
    <property type="match status" value="1"/>
</dbReference>
<organism evidence="3 4">
    <name type="scientific">Pedobacter psychroterrae</name>
    <dbReference type="NCBI Taxonomy" id="2530453"/>
    <lineage>
        <taxon>Bacteria</taxon>
        <taxon>Pseudomonadati</taxon>
        <taxon>Bacteroidota</taxon>
        <taxon>Sphingobacteriia</taxon>
        <taxon>Sphingobacteriales</taxon>
        <taxon>Sphingobacteriaceae</taxon>
        <taxon>Pedobacter</taxon>
    </lineage>
</organism>
<dbReference type="PANTHER" id="PTHR34987:SF4">
    <property type="entry name" value="ALPHA-L-RHAMNOSIDASE C-TERMINAL DOMAIN-CONTAINING PROTEIN"/>
    <property type="match status" value="1"/>
</dbReference>
<reference evidence="3 4" key="1">
    <citation type="submission" date="2019-02" db="EMBL/GenBank/DDBJ databases">
        <title>Pedobacter sp. RP-1-14 sp. nov., isolated from Arctic soil.</title>
        <authorList>
            <person name="Dahal R.H."/>
        </authorList>
    </citation>
    <scope>NUCLEOTIDE SEQUENCE [LARGE SCALE GENOMIC DNA]</scope>
    <source>
        <strain evidence="3 4">RP-1-14</strain>
    </source>
</reference>
<dbReference type="InterPro" id="IPR012341">
    <property type="entry name" value="6hp_glycosidase-like_sf"/>
</dbReference>
<evidence type="ECO:0000313" key="4">
    <source>
        <dbReference type="Proteomes" id="UP000293347"/>
    </source>
</evidence>
<feature type="domain" description="Glycosyl hydrolase family 78 alpha-rhamnosidase N-terminal" evidence="2">
    <location>
        <begin position="56"/>
        <end position="197"/>
    </location>
</feature>
<dbReference type="Pfam" id="PF17389">
    <property type="entry name" value="Bac_rhamnosid6H"/>
    <property type="match status" value="1"/>
</dbReference>
<comment type="caution">
    <text evidence="3">The sequence shown here is derived from an EMBL/GenBank/DDBJ whole genome shotgun (WGS) entry which is preliminary data.</text>
</comment>
<dbReference type="OrthoDB" id="9815108at2"/>
<dbReference type="InterPro" id="IPR008928">
    <property type="entry name" value="6-hairpin_glycosidase_sf"/>
</dbReference>
<dbReference type="GO" id="GO:0005975">
    <property type="term" value="P:carbohydrate metabolic process"/>
    <property type="evidence" value="ECO:0007669"/>
    <property type="project" value="InterPro"/>
</dbReference>
<gene>
    <name evidence="3" type="ORF">EZ437_01270</name>
</gene>
<name>A0A4R0NY11_9SPHI</name>
<dbReference type="EMBL" id="SJSL01000001">
    <property type="protein sequence ID" value="TCD03964.1"/>
    <property type="molecule type" value="Genomic_DNA"/>
</dbReference>
<dbReference type="InterPro" id="IPR035396">
    <property type="entry name" value="Bac_rhamnosid6H"/>
</dbReference>
<keyword evidence="4" id="KW-1185">Reference proteome</keyword>
<dbReference type="SUPFAM" id="SSF48208">
    <property type="entry name" value="Six-hairpin glycosidases"/>
    <property type="match status" value="1"/>
</dbReference>
<dbReference type="PANTHER" id="PTHR34987">
    <property type="entry name" value="C, PUTATIVE (AFU_ORTHOLOGUE AFUA_3G02880)-RELATED"/>
    <property type="match status" value="1"/>
</dbReference>
<protein>
    <submittedName>
        <fullName evidence="3">Glycoside hydrolase</fullName>
    </submittedName>
</protein>
<dbReference type="GO" id="GO:0016787">
    <property type="term" value="F:hydrolase activity"/>
    <property type="evidence" value="ECO:0007669"/>
    <property type="project" value="UniProtKB-KW"/>
</dbReference>
<dbReference type="Proteomes" id="UP000293347">
    <property type="component" value="Unassembled WGS sequence"/>
</dbReference>
<evidence type="ECO:0000313" key="3">
    <source>
        <dbReference type="EMBL" id="TCD03964.1"/>
    </source>
</evidence>